<accession>A0A6J5Z2J5</accession>
<dbReference type="PANTHER" id="PTHR42720">
    <property type="entry name" value="GLYCEROL-3-PHOSPHATE DEHYDROGENASE"/>
    <property type="match status" value="1"/>
</dbReference>
<feature type="domain" description="FAD dependent oxidoreductase" evidence="1">
    <location>
        <begin position="8"/>
        <end position="356"/>
    </location>
</feature>
<dbReference type="EMBL" id="CAESAJ010000032">
    <property type="protein sequence ID" value="CAB4334490.1"/>
    <property type="molecule type" value="Genomic_DNA"/>
</dbReference>
<feature type="domain" description="BFD-like [2Fe-2S]-binding" evidence="2">
    <location>
        <begin position="403"/>
        <end position="456"/>
    </location>
</feature>
<dbReference type="InterPro" id="IPR041854">
    <property type="entry name" value="BFD-like_2Fe2S-bd_dom_sf"/>
</dbReference>
<sequence length="459" mass="49464">MANSDNYDVAIIGAGLAGTAIARHISGSNARIIVIDAGNDVGQGASSATSGIWHTGFDTLPSSPLSMLVKRGYLMLQEYAFRANIPIEKTGSIAVAWGDDEIAMLTEMERRAHLNGFTNARLLTQQEVLDIEYALGPNVVAGLEIPDEGLVCSWTTALAFATQARNNDVDFWFGVRVAAAQRRPDLLWRLTMNSGEEIVAKYVVNAAGVFCDDVDAMFGHDDFTIVPTVGTYLTFDKLSRPLFSHIITPVLGAVGRASISPTIYGNTSIGPVLRASASKTDSEVTPDAITQLVEFGEFAAPRLLDFEVTSMHAGSVPISSKNEMHVQEHSAQRYICVGALGSKGLTTCMAIAEEVSRHLTAMGFQARRPLASTIPVMPNIGEHFVRPYQRQEFAQSAAGYGDIVCFCERVTRAEIEDALASAIPPNDVAGIMRRTRATMGRCQGADCSARVRDMLSAPR</sequence>
<dbReference type="Gene3D" id="1.10.10.1100">
    <property type="entry name" value="BFD-like [2Fe-2S]-binding domain"/>
    <property type="match status" value="1"/>
</dbReference>
<gene>
    <name evidence="3" type="ORF">UFOPK3770_00460</name>
</gene>
<dbReference type="InterPro" id="IPR052745">
    <property type="entry name" value="G3P_Oxidase/Oxidoreductase"/>
</dbReference>
<evidence type="ECO:0000259" key="2">
    <source>
        <dbReference type="Pfam" id="PF04324"/>
    </source>
</evidence>
<dbReference type="AlphaFoldDB" id="A0A6J5Z2J5"/>
<evidence type="ECO:0000313" key="3">
    <source>
        <dbReference type="EMBL" id="CAB4334490.1"/>
    </source>
</evidence>
<dbReference type="InterPro" id="IPR036188">
    <property type="entry name" value="FAD/NAD-bd_sf"/>
</dbReference>
<evidence type="ECO:0000259" key="1">
    <source>
        <dbReference type="Pfam" id="PF01266"/>
    </source>
</evidence>
<dbReference type="Pfam" id="PF04324">
    <property type="entry name" value="Fer2_BFD"/>
    <property type="match status" value="1"/>
</dbReference>
<name>A0A6J5Z2J5_9ZZZZ</name>
<dbReference type="PANTHER" id="PTHR42720:SF1">
    <property type="entry name" value="GLYCEROL 3-PHOSPHATE OXIDASE"/>
    <property type="match status" value="1"/>
</dbReference>
<organism evidence="3">
    <name type="scientific">freshwater metagenome</name>
    <dbReference type="NCBI Taxonomy" id="449393"/>
    <lineage>
        <taxon>unclassified sequences</taxon>
        <taxon>metagenomes</taxon>
        <taxon>ecological metagenomes</taxon>
    </lineage>
</organism>
<dbReference type="Pfam" id="PF01266">
    <property type="entry name" value="DAO"/>
    <property type="match status" value="1"/>
</dbReference>
<proteinExistence type="predicted"/>
<reference evidence="3" key="1">
    <citation type="submission" date="2020-05" db="EMBL/GenBank/DDBJ databases">
        <authorList>
            <person name="Chiriac C."/>
            <person name="Salcher M."/>
            <person name="Ghai R."/>
            <person name="Kavagutti S V."/>
        </authorList>
    </citation>
    <scope>NUCLEOTIDE SEQUENCE</scope>
</reference>
<dbReference type="SUPFAM" id="SSF51905">
    <property type="entry name" value="FAD/NAD(P)-binding domain"/>
    <property type="match status" value="1"/>
</dbReference>
<dbReference type="InterPro" id="IPR007419">
    <property type="entry name" value="BFD-like_2Fe2S-bd_dom"/>
</dbReference>
<dbReference type="Gene3D" id="3.30.9.10">
    <property type="entry name" value="D-Amino Acid Oxidase, subunit A, domain 2"/>
    <property type="match status" value="1"/>
</dbReference>
<dbReference type="InterPro" id="IPR006076">
    <property type="entry name" value="FAD-dep_OxRdtase"/>
</dbReference>
<dbReference type="Gene3D" id="3.50.50.60">
    <property type="entry name" value="FAD/NAD(P)-binding domain"/>
    <property type="match status" value="1"/>
</dbReference>
<dbReference type="CDD" id="cd19946">
    <property type="entry name" value="GlpA-like_Fer2_BFD-like"/>
    <property type="match status" value="1"/>
</dbReference>
<protein>
    <submittedName>
        <fullName evidence="3">Unannotated protein</fullName>
    </submittedName>
</protein>